<feature type="transmembrane region" description="Helical" evidence="16">
    <location>
        <begin position="163"/>
        <end position="189"/>
    </location>
</feature>
<evidence type="ECO:0000313" key="18">
    <source>
        <dbReference type="EMBL" id="SEN01065.1"/>
    </source>
</evidence>
<evidence type="ECO:0000256" key="10">
    <source>
        <dbReference type="ARBA" id="ARBA00022989"/>
    </source>
</evidence>
<dbReference type="PROSITE" id="PS50855">
    <property type="entry name" value="COX1"/>
    <property type="match status" value="1"/>
</dbReference>
<feature type="domain" description="Cytochrome oxidase subunit I profile" evidence="17">
    <location>
        <begin position="61"/>
        <end position="579"/>
    </location>
</feature>
<evidence type="ECO:0000313" key="19">
    <source>
        <dbReference type="Proteomes" id="UP000199372"/>
    </source>
</evidence>
<dbReference type="RefSeq" id="WP_091844524.1">
    <property type="nucleotide sequence ID" value="NZ_FOCM01000002.1"/>
</dbReference>
<keyword evidence="6 14" id="KW-0679">Respiratory chain</keyword>
<comment type="similarity">
    <text evidence="2 14">Belongs to the heme-copper respiratory oxidase family.</text>
</comment>
<keyword evidence="13 16" id="KW-0472">Membrane</keyword>
<feature type="transmembrane region" description="Helical" evidence="16">
    <location>
        <begin position="434"/>
        <end position="459"/>
    </location>
</feature>
<dbReference type="GO" id="GO:0046872">
    <property type="term" value="F:metal ion binding"/>
    <property type="evidence" value="ECO:0007669"/>
    <property type="project" value="UniProtKB-KW"/>
</dbReference>
<dbReference type="InterPro" id="IPR023615">
    <property type="entry name" value="Cyt_c_Oxase_su1_BS"/>
</dbReference>
<evidence type="ECO:0000256" key="13">
    <source>
        <dbReference type="ARBA" id="ARBA00023136"/>
    </source>
</evidence>
<dbReference type="GO" id="GO:0004129">
    <property type="term" value="F:cytochrome-c oxidase activity"/>
    <property type="evidence" value="ECO:0007669"/>
    <property type="project" value="InterPro"/>
</dbReference>
<evidence type="ECO:0000256" key="12">
    <source>
        <dbReference type="ARBA" id="ARBA00023008"/>
    </source>
</evidence>
<dbReference type="OrthoDB" id="9803294at2"/>
<keyword evidence="4" id="KW-1003">Cell membrane</keyword>
<dbReference type="PANTHER" id="PTHR10422">
    <property type="entry name" value="CYTOCHROME C OXIDASE SUBUNIT 1"/>
    <property type="match status" value="1"/>
</dbReference>
<keyword evidence="10 16" id="KW-1133">Transmembrane helix</keyword>
<feature type="transmembrane region" description="Helical" evidence="16">
    <location>
        <begin position="129"/>
        <end position="151"/>
    </location>
</feature>
<comment type="subcellular location">
    <subcellularLocation>
        <location evidence="1">Cell membrane</location>
        <topology evidence="1">Multi-pass membrane protein</topology>
    </subcellularLocation>
</comment>
<proteinExistence type="inferred from homology"/>
<keyword evidence="7 14" id="KW-0812">Transmembrane</keyword>
<accession>A0A1H8D1G5</accession>
<keyword evidence="5 14" id="KW-0349">Heme</keyword>
<evidence type="ECO:0000256" key="5">
    <source>
        <dbReference type="ARBA" id="ARBA00022617"/>
    </source>
</evidence>
<keyword evidence="9 14" id="KW-0249">Electron transport</keyword>
<keyword evidence="19" id="KW-1185">Reference proteome</keyword>
<evidence type="ECO:0000256" key="14">
    <source>
        <dbReference type="RuleBase" id="RU000370"/>
    </source>
</evidence>
<dbReference type="PANTHER" id="PTHR10422:SF35">
    <property type="entry name" value="CYTOCHROME BO(3) UBIQUINOL OXIDASE SUBUNIT 1"/>
    <property type="match status" value="1"/>
</dbReference>
<evidence type="ECO:0000256" key="2">
    <source>
        <dbReference type="ARBA" id="ARBA00009578"/>
    </source>
</evidence>
<dbReference type="InterPro" id="IPR036927">
    <property type="entry name" value="Cyt_c_oxase-like_su1_sf"/>
</dbReference>
<dbReference type="InterPro" id="IPR000883">
    <property type="entry name" value="Cyt_C_Oxase_1"/>
</dbReference>
<evidence type="ECO:0000256" key="6">
    <source>
        <dbReference type="ARBA" id="ARBA00022660"/>
    </source>
</evidence>
<reference evidence="19" key="1">
    <citation type="submission" date="2016-10" db="EMBL/GenBank/DDBJ databases">
        <authorList>
            <person name="Varghese N."/>
            <person name="Submissions S."/>
        </authorList>
    </citation>
    <scope>NUCLEOTIDE SEQUENCE [LARGE SCALE GENOMIC DNA]</scope>
    <source>
        <strain evidence="19">DSM 26893</strain>
    </source>
</reference>
<dbReference type="GO" id="GO:0005886">
    <property type="term" value="C:plasma membrane"/>
    <property type="evidence" value="ECO:0007669"/>
    <property type="project" value="UniProtKB-SubCell"/>
</dbReference>
<feature type="transmembrane region" description="Helical" evidence="16">
    <location>
        <begin position="331"/>
        <end position="352"/>
    </location>
</feature>
<feature type="region of interest" description="Disordered" evidence="15">
    <location>
        <begin position="683"/>
        <end position="702"/>
    </location>
</feature>
<organism evidence="18 19">
    <name type="scientific">Palleronia pelagia</name>
    <dbReference type="NCBI Taxonomy" id="387096"/>
    <lineage>
        <taxon>Bacteria</taxon>
        <taxon>Pseudomonadati</taxon>
        <taxon>Pseudomonadota</taxon>
        <taxon>Alphaproteobacteria</taxon>
        <taxon>Rhodobacterales</taxon>
        <taxon>Roseobacteraceae</taxon>
        <taxon>Palleronia</taxon>
    </lineage>
</organism>
<name>A0A1H8D1G5_9RHOB</name>
<keyword evidence="8" id="KW-0479">Metal-binding</keyword>
<dbReference type="GO" id="GO:0020037">
    <property type="term" value="F:heme binding"/>
    <property type="evidence" value="ECO:0007669"/>
    <property type="project" value="InterPro"/>
</dbReference>
<evidence type="ECO:0000256" key="7">
    <source>
        <dbReference type="ARBA" id="ARBA00022692"/>
    </source>
</evidence>
<evidence type="ECO:0000256" key="4">
    <source>
        <dbReference type="ARBA" id="ARBA00022475"/>
    </source>
</evidence>
<feature type="transmembrane region" description="Helical" evidence="16">
    <location>
        <begin position="209"/>
        <end position="233"/>
    </location>
</feature>
<evidence type="ECO:0000256" key="16">
    <source>
        <dbReference type="SAM" id="Phobius"/>
    </source>
</evidence>
<evidence type="ECO:0000256" key="1">
    <source>
        <dbReference type="ARBA" id="ARBA00004651"/>
    </source>
</evidence>
<dbReference type="AlphaFoldDB" id="A0A1H8D1G5"/>
<dbReference type="GO" id="GO:0015990">
    <property type="term" value="P:electron transport coupled proton transport"/>
    <property type="evidence" value="ECO:0007669"/>
    <property type="project" value="TreeGrafter"/>
</dbReference>
<evidence type="ECO:0000256" key="15">
    <source>
        <dbReference type="SAM" id="MobiDB-lite"/>
    </source>
</evidence>
<feature type="transmembrane region" description="Helical" evidence="16">
    <location>
        <begin position="401"/>
        <end position="422"/>
    </location>
</feature>
<feature type="transmembrane region" description="Helical" evidence="16">
    <location>
        <begin position="307"/>
        <end position="325"/>
    </location>
</feature>
<evidence type="ECO:0000256" key="11">
    <source>
        <dbReference type="ARBA" id="ARBA00023004"/>
    </source>
</evidence>
<feature type="transmembrane region" description="Helical" evidence="16">
    <location>
        <begin position="511"/>
        <end position="537"/>
    </location>
</feature>
<dbReference type="PRINTS" id="PR01165">
    <property type="entry name" value="CYCOXIDASEI"/>
</dbReference>
<dbReference type="Pfam" id="PF00115">
    <property type="entry name" value="COX1"/>
    <property type="match status" value="1"/>
</dbReference>
<dbReference type="EMBL" id="FOCM01000002">
    <property type="protein sequence ID" value="SEN01065.1"/>
    <property type="molecule type" value="Genomic_DNA"/>
</dbReference>
<feature type="transmembrane region" description="Helical" evidence="16">
    <location>
        <begin position="364"/>
        <end position="381"/>
    </location>
</feature>
<protein>
    <submittedName>
        <fullName evidence="18">Cytochrome o ubiquinol oxidase subunit 1</fullName>
    </submittedName>
</protein>
<dbReference type="Proteomes" id="UP000199372">
    <property type="component" value="Unassembled WGS sequence"/>
</dbReference>
<evidence type="ECO:0000259" key="17">
    <source>
        <dbReference type="PROSITE" id="PS50855"/>
    </source>
</evidence>
<feature type="transmembrane region" description="Helical" evidence="16">
    <location>
        <begin position="614"/>
        <end position="647"/>
    </location>
</feature>
<feature type="transmembrane region" description="Helical" evidence="16">
    <location>
        <begin position="80"/>
        <end position="96"/>
    </location>
</feature>
<dbReference type="Gene3D" id="1.20.210.10">
    <property type="entry name" value="Cytochrome c oxidase-like, subunit I domain"/>
    <property type="match status" value="1"/>
</dbReference>
<dbReference type="GO" id="GO:0022904">
    <property type="term" value="P:respiratory electron transport chain"/>
    <property type="evidence" value="ECO:0007669"/>
    <property type="project" value="TreeGrafter"/>
</dbReference>
<feature type="transmembrane region" description="Helical" evidence="16">
    <location>
        <begin position="479"/>
        <end position="499"/>
    </location>
</feature>
<keyword evidence="12" id="KW-0186">Copper</keyword>
<feature type="transmembrane region" description="Helical" evidence="16">
    <location>
        <begin position="33"/>
        <end position="60"/>
    </location>
</feature>
<keyword evidence="3 14" id="KW-0813">Transport</keyword>
<dbReference type="GO" id="GO:0009486">
    <property type="term" value="F:cytochrome bo3 ubiquinol oxidase activity"/>
    <property type="evidence" value="ECO:0007669"/>
    <property type="project" value="TreeGrafter"/>
</dbReference>
<dbReference type="InterPro" id="IPR023616">
    <property type="entry name" value="Cyt_c_oxase-like_su1_dom"/>
</dbReference>
<evidence type="ECO:0000256" key="3">
    <source>
        <dbReference type="ARBA" id="ARBA00022448"/>
    </source>
</evidence>
<feature type="transmembrane region" description="Helical" evidence="16">
    <location>
        <begin position="245"/>
        <end position="275"/>
    </location>
</feature>
<dbReference type="PROSITE" id="PS00077">
    <property type="entry name" value="COX1_CUB"/>
    <property type="match status" value="1"/>
</dbReference>
<evidence type="ECO:0000256" key="8">
    <source>
        <dbReference type="ARBA" id="ARBA00022723"/>
    </source>
</evidence>
<keyword evidence="11" id="KW-0408">Iron</keyword>
<dbReference type="SUPFAM" id="SSF81442">
    <property type="entry name" value="Cytochrome c oxidase subunit I-like"/>
    <property type="match status" value="1"/>
</dbReference>
<sequence>MSLTDFIDALTGRMTLEALPFWKMVQNPTPENIVNGAIATSVAAILVLAAVAVLAVLTYFRLWRTVWFDWLTTVDHKKIGIMYIVLSFVMMLRGVVEANFMRANQAVGFDGGFLSADHFGELFTTHGTIMIFFVAMPFLSGVINYVLPLQIGARDMSFPVTNAIGLALTASGAMLVMASLLFLPFSIGGWTGYPPFTGKEYSPDVGPNYWIWAVTLSGLGTTLTGINVACTVYKKRCPGMDFWKMPLFVWASVTTAILMIFALPPLTVATAMLALDRYLDFHFFTTDAGGIPMLYANLFWLFGHPEVYILVLPAFGVWSEVFATFSGKTLYAYRTLVWATLSIAVISFLVWVHHFFTMGQSAGMNAVFGIATMLVGVPTGVKIYDWLLTMYRGRVRITTPMVYALGFVMLFVIGGASGILLANPSIDYQVHNSVFLVAHFHNMVIPGTLFGMLGAYSFWFPKAFGFMLDDWWGKLAASLWIVGFMLAFFPLYAVGLLGLPRRSVAYSEASYTPYTVVAMLGALVVLAALGAMFWQLYISIRNRDALNVYAGDPWDGRTLEWSISSPPPVYNFAVGPEVFARDAFWEEKRAGHAYQIPDQWEDIELPANSWLAPILFFSSFTLTFGLVWHMWWLVILSLLVVVGALVARSFVIDRERVIPADVVREEHLRWLKAVREAPSAPRELEVAPGNWGRPQSEAGVPE</sequence>
<gene>
    <name evidence="18" type="ORF">SAMN04488011_102161</name>
</gene>
<dbReference type="GO" id="GO:0009060">
    <property type="term" value="P:aerobic respiration"/>
    <property type="evidence" value="ECO:0007669"/>
    <property type="project" value="InterPro"/>
</dbReference>
<evidence type="ECO:0000256" key="9">
    <source>
        <dbReference type="ARBA" id="ARBA00022982"/>
    </source>
</evidence>